<dbReference type="PANTHER" id="PTHR11383:SF3">
    <property type="entry name" value="NAD(P)H PYROPHOSPHATASE NUDT13, MITOCHONDRIAL"/>
    <property type="match status" value="1"/>
</dbReference>
<evidence type="ECO:0000313" key="9">
    <source>
        <dbReference type="Proteomes" id="UP000267096"/>
    </source>
</evidence>
<dbReference type="Gene3D" id="3.90.79.10">
    <property type="entry name" value="Nucleoside Triphosphate Pyrophosphohydrolase"/>
    <property type="match status" value="1"/>
</dbReference>
<keyword evidence="6" id="KW-0520">NAD</keyword>
<reference evidence="10" key="1">
    <citation type="submission" date="2017-02" db="UniProtKB">
        <authorList>
            <consortium name="WormBaseParasite"/>
        </authorList>
    </citation>
    <scope>IDENTIFICATION</scope>
</reference>
<feature type="domain" description="Nudix hydrolase" evidence="7">
    <location>
        <begin position="179"/>
        <end position="307"/>
    </location>
</feature>
<protein>
    <recommendedName>
        <fullName evidence="2">NAD(+) diphosphatase</fullName>
        <ecNumber evidence="2">3.6.1.22</ecNumber>
    </recommendedName>
</protein>
<evidence type="ECO:0000256" key="3">
    <source>
        <dbReference type="ARBA" id="ARBA00022723"/>
    </source>
</evidence>
<dbReference type="Gene3D" id="3.90.79.20">
    <property type="match status" value="1"/>
</dbReference>
<dbReference type="GO" id="GO:0016787">
    <property type="term" value="F:hydrolase activity"/>
    <property type="evidence" value="ECO:0007669"/>
    <property type="project" value="UniProtKB-KW"/>
</dbReference>
<keyword evidence="5" id="KW-0460">Magnesium</keyword>
<keyword evidence="3" id="KW-0479">Metal-binding</keyword>
<accession>A0A0M3JV18</accession>
<dbReference type="PANTHER" id="PTHR11383">
    <property type="entry name" value="NUCLEOSIDE DIPHOSPHATE-LINKED MOIETY X MOTIF 13"/>
    <property type="match status" value="1"/>
</dbReference>
<dbReference type="AlphaFoldDB" id="A0A0M3JV18"/>
<dbReference type="OrthoDB" id="10249612at2759"/>
<dbReference type="CDD" id="cd03429">
    <property type="entry name" value="NUDIX_NADH_pyrophosphatase_Nudt13"/>
    <property type="match status" value="1"/>
</dbReference>
<gene>
    <name evidence="8" type="ORF">ASIM_LOCUS11518</name>
</gene>
<dbReference type="EC" id="3.6.1.22" evidence="2"/>
<evidence type="ECO:0000313" key="8">
    <source>
        <dbReference type="EMBL" id="VDK45246.1"/>
    </source>
</evidence>
<dbReference type="SUPFAM" id="SSF55811">
    <property type="entry name" value="Nudix"/>
    <property type="match status" value="1"/>
</dbReference>
<keyword evidence="4" id="KW-0378">Hydrolase</keyword>
<evidence type="ECO:0000256" key="4">
    <source>
        <dbReference type="ARBA" id="ARBA00022801"/>
    </source>
</evidence>
<dbReference type="WBParaSite" id="ASIM_0001205201-mRNA-1">
    <property type="protein sequence ID" value="ASIM_0001205201-mRNA-1"/>
    <property type="gene ID" value="ASIM_0001205201"/>
</dbReference>
<evidence type="ECO:0000256" key="1">
    <source>
        <dbReference type="ARBA" id="ARBA00001946"/>
    </source>
</evidence>
<keyword evidence="9" id="KW-1185">Reference proteome</keyword>
<name>A0A0M3JV18_ANISI</name>
<dbReference type="Proteomes" id="UP000267096">
    <property type="component" value="Unassembled WGS sequence"/>
</dbReference>
<dbReference type="InterPro" id="IPR049734">
    <property type="entry name" value="NudC-like_C"/>
</dbReference>
<evidence type="ECO:0000256" key="2">
    <source>
        <dbReference type="ARBA" id="ARBA00012381"/>
    </source>
</evidence>
<sequence length="340" mass="38473">MRTLDHWTQSDAAVTAEFHVGKFALLVDRKPLVKFNPDQQSMKLCILHYNDMKYKLADYGLSVDLPNSALLDADQTNTGDFIAVFGSSLRTVEMPDDSPISIDKVRGELAETLGGSFVDLRRAMLTLENDTDRNLLARMYSLTRWARTYRRCPKCGAALKMRASKSAAACITCDRIFYPTFVPVAICLVSNRANTHVLLIRHQRTVNTVYTAIAGFAQMGESLEESARREVAEEVGIECDKVWQISATQSWPIPEGSLMCAFRAIADSRQKIDVCTEELEGARWFSREDVKLAYENSLRDPQLQFAPRTKSVIQQLRYIPPQGAIAHRIIKEWLEEKPYV</sequence>
<organism evidence="10">
    <name type="scientific">Anisakis simplex</name>
    <name type="common">Herring worm</name>
    <dbReference type="NCBI Taxonomy" id="6269"/>
    <lineage>
        <taxon>Eukaryota</taxon>
        <taxon>Metazoa</taxon>
        <taxon>Ecdysozoa</taxon>
        <taxon>Nematoda</taxon>
        <taxon>Chromadorea</taxon>
        <taxon>Rhabditida</taxon>
        <taxon>Spirurina</taxon>
        <taxon>Ascaridomorpha</taxon>
        <taxon>Ascaridoidea</taxon>
        <taxon>Anisakidae</taxon>
        <taxon>Anisakis</taxon>
        <taxon>Anisakis simplex complex</taxon>
    </lineage>
</organism>
<dbReference type="FunFam" id="3.90.79.10:FF:000074">
    <property type="entry name" value="Mutt/nudix family protein-like protein"/>
    <property type="match status" value="1"/>
</dbReference>
<dbReference type="Pfam" id="PF00293">
    <property type="entry name" value="NUDIX"/>
    <property type="match status" value="1"/>
</dbReference>
<evidence type="ECO:0000313" key="10">
    <source>
        <dbReference type="WBParaSite" id="ASIM_0001205201-mRNA-1"/>
    </source>
</evidence>
<comment type="cofactor">
    <cofactor evidence="1">
        <name>Mg(2+)</name>
        <dbReference type="ChEBI" id="CHEBI:18420"/>
    </cofactor>
</comment>
<evidence type="ECO:0000256" key="5">
    <source>
        <dbReference type="ARBA" id="ARBA00022842"/>
    </source>
</evidence>
<dbReference type="PROSITE" id="PS51462">
    <property type="entry name" value="NUDIX"/>
    <property type="match status" value="1"/>
</dbReference>
<dbReference type="GO" id="GO:0046872">
    <property type="term" value="F:metal ion binding"/>
    <property type="evidence" value="ECO:0007669"/>
    <property type="project" value="UniProtKB-KW"/>
</dbReference>
<reference evidence="8 9" key="2">
    <citation type="submission" date="2018-11" db="EMBL/GenBank/DDBJ databases">
        <authorList>
            <consortium name="Pathogen Informatics"/>
        </authorList>
    </citation>
    <scope>NUCLEOTIDE SEQUENCE [LARGE SCALE GENOMIC DNA]</scope>
</reference>
<dbReference type="EMBL" id="UYRR01031078">
    <property type="protein sequence ID" value="VDK45246.1"/>
    <property type="molecule type" value="Genomic_DNA"/>
</dbReference>
<evidence type="ECO:0000259" key="7">
    <source>
        <dbReference type="PROSITE" id="PS51462"/>
    </source>
</evidence>
<dbReference type="InterPro" id="IPR000086">
    <property type="entry name" value="NUDIX_hydrolase_dom"/>
</dbReference>
<dbReference type="InterPro" id="IPR015797">
    <property type="entry name" value="NUDIX_hydrolase-like_dom_sf"/>
</dbReference>
<evidence type="ECO:0000256" key="6">
    <source>
        <dbReference type="ARBA" id="ARBA00023027"/>
    </source>
</evidence>
<proteinExistence type="predicted"/>